<dbReference type="AlphaFoldDB" id="A0A842ISI9"/>
<keyword evidence="3" id="KW-1185">Reference proteome</keyword>
<dbReference type="RefSeq" id="WP_185788428.1">
    <property type="nucleotide sequence ID" value="NZ_JACLCP010000001.1"/>
</dbReference>
<evidence type="ECO:0000313" key="2">
    <source>
        <dbReference type="EMBL" id="MBC2844784.1"/>
    </source>
</evidence>
<proteinExistence type="predicted"/>
<feature type="signal peptide" evidence="1">
    <location>
        <begin position="1"/>
        <end position="27"/>
    </location>
</feature>
<name>A0A842ISI9_9FLAO</name>
<dbReference type="EMBL" id="JACLCP010000001">
    <property type="protein sequence ID" value="MBC2844784.1"/>
    <property type="molecule type" value="Genomic_DNA"/>
</dbReference>
<gene>
    <name evidence="2" type="ORF">H7F21_06730</name>
</gene>
<sequence length="121" mass="13766">MKIAKNTNFLFFGLTLLLSLVSFSGFANQLPVEATKTTLVVKGTAQDFSRSILFKAINKGTVVLDNMFSEHSFTMLLTIQNLHDLSYFKTYTHKTLELRTAQLQTKLYTFCTHQTLYSDIV</sequence>
<reference evidence="2" key="1">
    <citation type="submission" date="2020-08" db="EMBL/GenBank/DDBJ databases">
        <title>Winogradskyella ouciana sp. nov., isolated from the hadal seawater of the Mariana Trench.</title>
        <authorList>
            <person name="He X."/>
        </authorList>
    </citation>
    <scope>NUCLEOTIDE SEQUENCE [LARGE SCALE GENOMIC DNA]</scope>
    <source>
        <strain evidence="2">KCTC 52348</strain>
    </source>
</reference>
<evidence type="ECO:0000313" key="3">
    <source>
        <dbReference type="Proteomes" id="UP000533900"/>
    </source>
</evidence>
<feature type="chain" id="PRO_5032403578" description="DUF4369 domain-containing protein" evidence="1">
    <location>
        <begin position="28"/>
        <end position="121"/>
    </location>
</feature>
<comment type="caution">
    <text evidence="2">The sequence shown here is derived from an EMBL/GenBank/DDBJ whole genome shotgun (WGS) entry which is preliminary data.</text>
</comment>
<evidence type="ECO:0000256" key="1">
    <source>
        <dbReference type="SAM" id="SignalP"/>
    </source>
</evidence>
<evidence type="ECO:0008006" key="4">
    <source>
        <dbReference type="Google" id="ProtNLM"/>
    </source>
</evidence>
<organism evidence="2 3">
    <name type="scientific">Winogradskyella flava</name>
    <dbReference type="NCBI Taxonomy" id="1884876"/>
    <lineage>
        <taxon>Bacteria</taxon>
        <taxon>Pseudomonadati</taxon>
        <taxon>Bacteroidota</taxon>
        <taxon>Flavobacteriia</taxon>
        <taxon>Flavobacteriales</taxon>
        <taxon>Flavobacteriaceae</taxon>
        <taxon>Winogradskyella</taxon>
    </lineage>
</organism>
<accession>A0A842ISI9</accession>
<keyword evidence="1" id="KW-0732">Signal</keyword>
<protein>
    <recommendedName>
        <fullName evidence="4">DUF4369 domain-containing protein</fullName>
    </recommendedName>
</protein>
<dbReference type="Proteomes" id="UP000533900">
    <property type="component" value="Unassembled WGS sequence"/>
</dbReference>